<dbReference type="InterPro" id="IPR003356">
    <property type="entry name" value="DNA_methylase_A-5"/>
</dbReference>
<comment type="caution">
    <text evidence="3">The sequence shown here is derived from an EMBL/GenBank/DDBJ whole genome shotgun (WGS) entry which is preliminary data.</text>
</comment>
<dbReference type="PANTHER" id="PTHR42998">
    <property type="entry name" value="TYPE I RESTRICTION ENZYME HINDVIIP M PROTEIN-RELATED"/>
    <property type="match status" value="1"/>
</dbReference>
<dbReference type="Pfam" id="PF02384">
    <property type="entry name" value="N6_Mtase"/>
    <property type="match status" value="1"/>
</dbReference>
<keyword evidence="4" id="KW-1185">Reference proteome</keyword>
<dbReference type="Proteomes" id="UP000610124">
    <property type="component" value="Unassembled WGS sequence"/>
</dbReference>
<reference evidence="2" key="5">
    <citation type="submission" date="2020-09" db="EMBL/GenBank/DDBJ databases">
        <authorList>
            <person name="Sun Q."/>
            <person name="Ohkuma M."/>
        </authorList>
    </citation>
    <scope>NUCLEOTIDE SEQUENCE</scope>
    <source>
        <strain evidence="2">JCM 4434</strain>
    </source>
</reference>
<dbReference type="InterPro" id="IPR052916">
    <property type="entry name" value="Type-I_RE_MTase_Subunit"/>
</dbReference>
<dbReference type="EMBL" id="BMUB01000028">
    <property type="protein sequence ID" value="GGV02708.1"/>
    <property type="molecule type" value="Genomic_DNA"/>
</dbReference>
<dbReference type="Gene3D" id="3.40.50.150">
    <property type="entry name" value="Vaccinia Virus protein VP39"/>
    <property type="match status" value="1"/>
</dbReference>
<dbReference type="PRINTS" id="PR00507">
    <property type="entry name" value="N12N6MTFRASE"/>
</dbReference>
<name>A0A1E7N627_KITAU</name>
<dbReference type="SMR" id="A0A1E7N627"/>
<reference evidence="2" key="1">
    <citation type="journal article" date="2014" name="Int. J. Syst. Evol. Microbiol.">
        <title>Complete genome sequence of Corynebacterium casei LMG S-19264T (=DSM 44701T), isolated from a smear-ripened cheese.</title>
        <authorList>
            <consortium name="US DOE Joint Genome Institute (JGI-PGF)"/>
            <person name="Walter F."/>
            <person name="Albersmeier A."/>
            <person name="Kalinowski J."/>
            <person name="Ruckert C."/>
        </authorList>
    </citation>
    <scope>NUCLEOTIDE SEQUENCE</scope>
    <source>
        <strain evidence="2">JCM 4434</strain>
    </source>
</reference>
<evidence type="ECO:0000313" key="4">
    <source>
        <dbReference type="Proteomes" id="UP000037395"/>
    </source>
</evidence>
<dbReference type="SUPFAM" id="SSF53335">
    <property type="entry name" value="S-adenosyl-L-methionine-dependent methyltransferases"/>
    <property type="match status" value="1"/>
</dbReference>
<dbReference type="KEGG" id="kau:B6264_15140"/>
<evidence type="ECO:0000259" key="1">
    <source>
        <dbReference type="Pfam" id="PF02384"/>
    </source>
</evidence>
<organism evidence="3 4">
    <name type="scientific">Kitasatospora aureofaciens</name>
    <name type="common">Streptomyces aureofaciens</name>
    <dbReference type="NCBI Taxonomy" id="1894"/>
    <lineage>
        <taxon>Bacteria</taxon>
        <taxon>Bacillati</taxon>
        <taxon>Actinomycetota</taxon>
        <taxon>Actinomycetes</taxon>
        <taxon>Kitasatosporales</taxon>
        <taxon>Streptomycetaceae</taxon>
        <taxon>Kitasatospora</taxon>
    </lineage>
</organism>
<evidence type="ECO:0000313" key="2">
    <source>
        <dbReference type="EMBL" id="GGV02708.1"/>
    </source>
</evidence>
<dbReference type="GO" id="GO:0003677">
    <property type="term" value="F:DNA binding"/>
    <property type="evidence" value="ECO:0007669"/>
    <property type="project" value="InterPro"/>
</dbReference>
<dbReference type="GO" id="GO:0008170">
    <property type="term" value="F:N-methyltransferase activity"/>
    <property type="evidence" value="ECO:0007669"/>
    <property type="project" value="InterPro"/>
</dbReference>
<feature type="domain" description="DNA methylase adenine-specific" evidence="1">
    <location>
        <begin position="206"/>
        <end position="508"/>
    </location>
</feature>
<reference evidence="3" key="3">
    <citation type="submission" date="2016-08" db="EMBL/GenBank/DDBJ databases">
        <title>Sequencing, Assembly and Comparative Genomics of S. aureofaciens ATCC 10762.</title>
        <authorList>
            <person name="Gradnigo J.S."/>
            <person name="Johnson N."/>
            <person name="Somerville G.A."/>
        </authorList>
    </citation>
    <scope>NUCLEOTIDE SEQUENCE [LARGE SCALE GENOMIC DNA]</scope>
    <source>
        <strain evidence="3">ATCC 10762</strain>
    </source>
</reference>
<accession>A0A8H9I055</accession>
<dbReference type="RefSeq" id="WP_030281052.1">
    <property type="nucleotide sequence ID" value="NZ_BMUB01000028.1"/>
</dbReference>
<dbReference type="InterPro" id="IPR029063">
    <property type="entry name" value="SAM-dependent_MTases_sf"/>
</dbReference>
<proteinExistence type="predicted"/>
<dbReference type="Proteomes" id="UP000037395">
    <property type="component" value="Unassembled WGS sequence"/>
</dbReference>
<dbReference type="EMBL" id="JPRF03000030">
    <property type="protein sequence ID" value="OEV36128.1"/>
    <property type="molecule type" value="Genomic_DNA"/>
</dbReference>
<dbReference type="OrthoDB" id="9784823at2"/>
<reference evidence="3 4" key="2">
    <citation type="submission" date="2014-07" db="EMBL/GenBank/DDBJ databases">
        <authorList>
            <person name="Zhang J.E."/>
            <person name="Yang H."/>
            <person name="Guo J."/>
            <person name="Deng Z."/>
            <person name="Luo H."/>
            <person name="Luo M."/>
            <person name="Zhao B."/>
        </authorList>
    </citation>
    <scope>NUCLEOTIDE SEQUENCE [LARGE SCALE GENOMIC DNA]</scope>
    <source>
        <strain evidence="3">ATCC 10762</strain>
        <strain evidence="4">ATCC 10762 / DSM 40127 / CCM 3239 / JCM 4008 / LMG 5968 / NBRC 12843 / NCIMB 8234 / A-377</strain>
    </source>
</reference>
<dbReference type="PANTHER" id="PTHR42998:SF1">
    <property type="entry name" value="TYPE I RESTRICTION ENZYME HINDI METHYLASE SUBUNIT"/>
    <property type="match status" value="1"/>
</dbReference>
<dbReference type="AlphaFoldDB" id="A0A1E7N627"/>
<sequence length="552" mass="61276">MPEGTARFISRSGIAKHAGVSRPAVSNWERRHPDYPKPVLVGGAELFAVDEVAAWLSPRAIPANALNSDERPGTTYGDRFRRSAGIREETDAPDPALSRRLATALLGPLGEPWRHSGRESLYLELLLSLVFVRGYAPTEWRTATYDLHHGRSPIWSLARIRADLLGPEGDGWVGEADGPITDPERWSLERAGHLIEEITHAPQAADLFGLLLQTETEKLGRRGEQLVTPPSLRRLMVELAGELPQPSDIYDPFCRSGELLVEFGGKPTGRGPTVDLAVAETPNERHRRIAAMNLMLHGVPFRTAIEPYLPSERGRTGPVAYDLVLTNPPFSMKARYDARFAWEDWPFGTPPERNADLGWIQHAVRSLTPDGQAIVVMANGAAFRGGREREIRARLLSAGVVEGVVALPPGLFSSTTIGVCLWLLRRPSGDSPPDVWFVDAREAGEMDTRTLRVLTETDVSELVAEYRAWRRAPHEFTGTRSPRWSSSRATFAEIKAADFVLDPARYMHRSGPPIDLAATTDRLHRIREELARLHVRAQEVDHQVARLLNGMP</sequence>
<protein>
    <recommendedName>
        <fullName evidence="1">DNA methylase adenine-specific domain-containing protein</fullName>
    </recommendedName>
</protein>
<accession>A0A1E7N627</accession>
<dbReference type="REBASE" id="196448">
    <property type="entry name" value="M.SauDM1ORF15140P"/>
</dbReference>
<gene>
    <name evidence="2" type="ORF">GCM10010502_66690</name>
    <name evidence="3" type="ORF">HS99_0031160</name>
</gene>
<dbReference type="GeneID" id="97489570"/>
<evidence type="ECO:0000313" key="3">
    <source>
        <dbReference type="EMBL" id="OEV36128.1"/>
    </source>
</evidence>
<reference evidence="4" key="4">
    <citation type="submission" date="2016-08" db="EMBL/GenBank/DDBJ databases">
        <title>Sequencing, assembly and comparative genomics of S. aureofaciens ATCC 10762.</title>
        <authorList>
            <person name="Gradnigo J.S."/>
            <person name="Johnson N."/>
            <person name="Somerville G.A."/>
        </authorList>
    </citation>
    <scope>NUCLEOTIDE SEQUENCE [LARGE SCALE GENOMIC DNA]</scope>
    <source>
        <strain evidence="4">ATCC 10762 / DSM 40127 / CCM 3239 / JCM 4008 / LMG 5968 / NBRC 12843 / NCIMB 8234 / A-377</strain>
    </source>
</reference>